<sequence length="142" mass="16223">MPTEVCKPIIVFNSLDDSLVVLSYREVLKNKGGVYCFINTVNDKLYIGSAKDLYLRLSEHLSNRKSNVALQSAILKYGLDKFNFGVFKYFTYNSKEASHKAFTDLETSYIEKYSFDRLYNFKQTATSSTLVQLGINIQTKPS</sequence>
<evidence type="ECO:0000259" key="1">
    <source>
        <dbReference type="PROSITE" id="PS50164"/>
    </source>
</evidence>
<reference evidence="2" key="1">
    <citation type="journal article" date="2020" name="Sci. Rep.">
        <title>First characterization of the complete mitochondrial genome of fungal plant-pathogen Monilinia laxa which represents the mobile intron rich structure.</title>
        <authorList>
            <person name="Yildiz G."/>
            <person name="Ozkilinc H."/>
        </authorList>
    </citation>
    <scope>NUCLEOTIDE SEQUENCE</scope>
</reference>
<dbReference type="NCBIfam" id="TIGR01453">
    <property type="entry name" value="grpIintron_endo"/>
    <property type="match status" value="1"/>
</dbReference>
<keyword evidence="2" id="KW-0496">Mitochondrion</keyword>
<dbReference type="GO" id="GO:0004519">
    <property type="term" value="F:endonuclease activity"/>
    <property type="evidence" value="ECO:0007669"/>
    <property type="project" value="UniProtKB-KW"/>
</dbReference>
<gene>
    <name evidence="2" type="primary">nad1</name>
    <name evidence="3" type="synonym">HE</name>
</gene>
<dbReference type="EMBL" id="MW794308">
    <property type="protein sequence ID" value="QYB20362.1"/>
    <property type="molecule type" value="Genomic_DNA"/>
</dbReference>
<reference evidence="3" key="2">
    <citation type="journal article" date="2021" name="Front. Microbiol.">
        <title>Pan-Mitogenomics Approach Discovers Diversity and Dynamism in the Prominent Brown Rot Fungal Pathogens.</title>
        <authorList>
            <person name="Yildiz G."/>
            <person name="Ozkilinc H."/>
        </authorList>
    </citation>
    <scope>NUCLEOTIDE SEQUENCE</scope>
</reference>
<dbReference type="EMBL" id="MW794306">
    <property type="protein sequence ID" value="QYB20192.1"/>
    <property type="molecule type" value="Genomic_DNA"/>
</dbReference>
<dbReference type="SMART" id="SM00465">
    <property type="entry name" value="GIYc"/>
    <property type="match status" value="1"/>
</dbReference>
<organism evidence="2">
    <name type="scientific">Monilinia laxa</name>
    <name type="common">Brown rot fungus</name>
    <name type="synonym">Sclerotinia laxa</name>
    <dbReference type="NCBI Taxonomy" id="61186"/>
    <lineage>
        <taxon>Eukaryota</taxon>
        <taxon>Fungi</taxon>
        <taxon>Dikarya</taxon>
        <taxon>Ascomycota</taxon>
        <taxon>Pezizomycotina</taxon>
        <taxon>Leotiomycetes</taxon>
        <taxon>Helotiales</taxon>
        <taxon>Sclerotiniaceae</taxon>
        <taxon>Monilinia</taxon>
    </lineage>
</organism>
<dbReference type="RefSeq" id="YP_009945072.1">
    <property type="nucleotide sequence ID" value="NC_051483.1"/>
</dbReference>
<feature type="domain" description="GIY-YIG" evidence="1">
    <location>
        <begin position="30"/>
        <end position="121"/>
    </location>
</feature>
<dbReference type="InterPro" id="IPR006350">
    <property type="entry name" value="Intron_endoG1"/>
</dbReference>
<dbReference type="EMBL" id="MN881998">
    <property type="protein sequence ID" value="QOE17436.1"/>
    <property type="molecule type" value="Genomic_DNA"/>
</dbReference>
<dbReference type="EMBL" id="MW794302">
    <property type="protein sequence ID" value="QYB19864.1"/>
    <property type="molecule type" value="Genomic_DNA"/>
</dbReference>
<dbReference type="SUPFAM" id="SSF82771">
    <property type="entry name" value="GIY-YIG endonuclease"/>
    <property type="match status" value="1"/>
</dbReference>
<dbReference type="PROSITE" id="PS50164">
    <property type="entry name" value="GIY_YIG"/>
    <property type="match status" value="1"/>
</dbReference>
<dbReference type="EMBL" id="MW794303">
    <property type="protein sequence ID" value="QYB19949.1"/>
    <property type="molecule type" value="Genomic_DNA"/>
</dbReference>
<dbReference type="Gene3D" id="3.40.1440.10">
    <property type="entry name" value="GIY-YIG endonuclease"/>
    <property type="match status" value="1"/>
</dbReference>
<evidence type="ECO:0000313" key="2">
    <source>
        <dbReference type="EMBL" id="QOE17436.1"/>
    </source>
</evidence>
<keyword evidence="2" id="KW-0255">Endonuclease</keyword>
<keyword evidence="2" id="KW-0378">Hydrolase</keyword>
<dbReference type="EMBL" id="MW794307">
    <property type="protein sequence ID" value="QYB20277.1"/>
    <property type="molecule type" value="Genomic_DNA"/>
</dbReference>
<evidence type="ECO:0000313" key="3">
    <source>
        <dbReference type="EMBL" id="QYB19864.1"/>
    </source>
</evidence>
<dbReference type="Pfam" id="PF01541">
    <property type="entry name" value="GIY-YIG"/>
    <property type="match status" value="1"/>
</dbReference>
<accession>A0A7L8EYA4</accession>
<dbReference type="InterPro" id="IPR035901">
    <property type="entry name" value="GIY-YIG_endonuc_sf"/>
</dbReference>
<name>A0A7L8EYA4_MONLA</name>
<proteinExistence type="predicted"/>
<dbReference type="GeneID" id="60235965"/>
<geneLocation type="mitochondrion" evidence="2"/>
<dbReference type="InterPro" id="IPR000305">
    <property type="entry name" value="GIY-YIG_endonuc"/>
</dbReference>
<dbReference type="EMBL" id="MW794305">
    <property type="protein sequence ID" value="QYB20126.1"/>
    <property type="molecule type" value="Genomic_DNA"/>
</dbReference>
<dbReference type="AlphaFoldDB" id="A0A7L8EYA4"/>
<protein>
    <submittedName>
        <fullName evidence="2">GIY-YIG endonuclease</fullName>
    </submittedName>
</protein>
<keyword evidence="2" id="KW-0540">Nuclease</keyword>